<accession>A0A0G4FPH0</accession>
<organism evidence="3 4">
    <name type="scientific">Vitrella brassicaformis (strain CCMP3155)</name>
    <dbReference type="NCBI Taxonomy" id="1169540"/>
    <lineage>
        <taxon>Eukaryota</taxon>
        <taxon>Sar</taxon>
        <taxon>Alveolata</taxon>
        <taxon>Colpodellida</taxon>
        <taxon>Vitrellaceae</taxon>
        <taxon>Vitrella</taxon>
    </lineage>
</organism>
<name>A0A0G4FPH0_VITBC</name>
<feature type="compositionally biased region" description="Pro residues" evidence="1">
    <location>
        <begin position="453"/>
        <end position="466"/>
    </location>
</feature>
<dbReference type="Gene3D" id="3.90.190.10">
    <property type="entry name" value="Protein tyrosine phosphatase superfamily"/>
    <property type="match status" value="1"/>
</dbReference>
<dbReference type="Gene3D" id="2.60.40.1110">
    <property type="match status" value="1"/>
</dbReference>
<dbReference type="InterPro" id="IPR029021">
    <property type="entry name" value="Prot-tyrosine_phosphatase-like"/>
</dbReference>
<feature type="domain" description="C2 tensin-type" evidence="2">
    <location>
        <begin position="196"/>
        <end position="384"/>
    </location>
</feature>
<gene>
    <name evidence="3" type="ORF">Vbra_696</name>
</gene>
<dbReference type="InterPro" id="IPR014020">
    <property type="entry name" value="Tensin_C2-dom"/>
</dbReference>
<dbReference type="GO" id="GO:0016314">
    <property type="term" value="F:phosphatidylinositol-3,4,5-trisphosphate 3-phosphatase activity"/>
    <property type="evidence" value="ECO:0007669"/>
    <property type="project" value="TreeGrafter"/>
</dbReference>
<dbReference type="InterPro" id="IPR016130">
    <property type="entry name" value="Tyr_Pase_AS"/>
</dbReference>
<reference evidence="3 4" key="1">
    <citation type="submission" date="2014-11" db="EMBL/GenBank/DDBJ databases">
        <authorList>
            <person name="Zhu J."/>
            <person name="Qi W."/>
            <person name="Song R."/>
        </authorList>
    </citation>
    <scope>NUCLEOTIDE SEQUENCE [LARGE SCALE GENOMIC DNA]</scope>
</reference>
<feature type="compositionally biased region" description="Low complexity" evidence="1">
    <location>
        <begin position="646"/>
        <end position="659"/>
    </location>
</feature>
<feature type="region of interest" description="Disordered" evidence="1">
    <location>
        <begin position="248"/>
        <end position="292"/>
    </location>
</feature>
<dbReference type="InterPro" id="IPR051281">
    <property type="entry name" value="Dual-spec_lipid-protein_phosph"/>
</dbReference>
<dbReference type="InterPro" id="IPR035892">
    <property type="entry name" value="C2_domain_sf"/>
</dbReference>
<dbReference type="SUPFAM" id="SSF52799">
    <property type="entry name" value="(Phosphotyrosine protein) phosphatases II"/>
    <property type="match status" value="1"/>
</dbReference>
<feature type="compositionally biased region" description="Low complexity" evidence="1">
    <location>
        <begin position="435"/>
        <end position="452"/>
    </location>
</feature>
<dbReference type="VEuPathDB" id="CryptoDB:Vbra_696"/>
<dbReference type="AlphaFoldDB" id="A0A0G4FPH0"/>
<sequence length="675" mass="74230">MQSVMSYLKSVSDATQTSLANALAELDHPPPRPPRSPRGLMAIRPSLLVMEYPSAPLLGSLSQQLNERYRHSYLVINMSERKYDTSTFAGEVLEVQFRGLPSPPLGLMLELFMSITAWLTSDESNVVVVHCYKGFSRSAVFLSCFMAWCGLVSHPVDGLQEVCEKIGLDEEHQILPSQKRYLTYFYQIQNNFMPDYSRLCLRRVLLNGIPLIEAPPLRLQRHAQDRPAFRPYIEVWQAGQLLYSSLPDKQQTQQQQASDEQHPSAEQQAEGDAASGTAAPREGEESRHSAADAHAAECDLPWYFESDGTVALDIPAKLAVAGDILIRVRHMGSNGQKVSVLRAAFNTAFLPEGCLKLGLHELDGAAHDPRFPQDFFMDIILEKATSVDDPSESEDLQKLKGLFVAAREKAAAMREEFARRRSEDERREREPQMMAAADQESTTQQQQQQQPDAQPPPHRPRPPPSPGSTSSSTPPPAPAGAPDDRQPGSKWAFPPILSSFDTSKAVDRLHRLQEGVREGLKGAEERIRQGKEMAEHLSAHVHFPTFHLPQIGGQQQQQQQEPDQGDAREKEKRKLPSFGGEEVEEFSVSWDDEAAARAEPQTAGQPEQPEVPAAAETAEQEKRPAAAAAEHPSEATGEAPLLVPYGVGVEGASAGADASGVGGGGADEEEEVAWD</sequence>
<dbReference type="PROSITE" id="PS00383">
    <property type="entry name" value="TYR_PHOSPHATASE_1"/>
    <property type="match status" value="1"/>
</dbReference>
<feature type="compositionally biased region" description="Basic and acidic residues" evidence="1">
    <location>
        <begin position="504"/>
        <end position="538"/>
    </location>
</feature>
<protein>
    <recommendedName>
        <fullName evidence="2">C2 tensin-type domain-containing protein</fullName>
    </recommendedName>
</protein>
<dbReference type="PhylomeDB" id="A0A0G4FPH0"/>
<dbReference type="SMART" id="SM01326">
    <property type="entry name" value="PTEN_C2"/>
    <property type="match status" value="1"/>
</dbReference>
<feature type="compositionally biased region" description="Acidic residues" evidence="1">
    <location>
        <begin position="666"/>
        <end position="675"/>
    </location>
</feature>
<dbReference type="PROSITE" id="PS51182">
    <property type="entry name" value="C2_TENSIN"/>
    <property type="match status" value="1"/>
</dbReference>
<dbReference type="STRING" id="1169540.A0A0G4FPH0"/>
<feature type="region of interest" description="Disordered" evidence="1">
    <location>
        <begin position="415"/>
        <end position="675"/>
    </location>
</feature>
<dbReference type="OrthoDB" id="439488at2759"/>
<evidence type="ECO:0000259" key="2">
    <source>
        <dbReference type="PROSITE" id="PS51182"/>
    </source>
</evidence>
<evidence type="ECO:0000256" key="1">
    <source>
        <dbReference type="SAM" id="MobiDB-lite"/>
    </source>
</evidence>
<keyword evidence="4" id="KW-1185">Reference proteome</keyword>
<dbReference type="InParanoid" id="A0A0G4FPH0"/>
<feature type="compositionally biased region" description="Basic and acidic residues" evidence="1">
    <location>
        <begin position="415"/>
        <end position="431"/>
    </location>
</feature>
<proteinExistence type="predicted"/>
<feature type="compositionally biased region" description="Acidic residues" evidence="1">
    <location>
        <begin position="581"/>
        <end position="593"/>
    </location>
</feature>
<dbReference type="OMA" id="DINRPRA"/>
<dbReference type="Pfam" id="PF10409">
    <property type="entry name" value="PTEN_C2"/>
    <property type="match status" value="1"/>
</dbReference>
<dbReference type="EMBL" id="CDMY01000477">
    <property type="protein sequence ID" value="CEM16327.1"/>
    <property type="molecule type" value="Genomic_DNA"/>
</dbReference>
<dbReference type="SUPFAM" id="SSF49562">
    <property type="entry name" value="C2 domain (Calcium/lipid-binding domain, CaLB)"/>
    <property type="match status" value="1"/>
</dbReference>
<evidence type="ECO:0000313" key="4">
    <source>
        <dbReference type="Proteomes" id="UP000041254"/>
    </source>
</evidence>
<dbReference type="PANTHER" id="PTHR12305:SF94">
    <property type="entry name" value="PHOSPHATIDYLINOSITOL-3,4,5-TRISPHOSPHATE 3-PHOSPHATASE"/>
    <property type="match status" value="1"/>
</dbReference>
<dbReference type="PANTHER" id="PTHR12305">
    <property type="entry name" value="PHOSPHATASE WITH HOMOLOGY TO TENSIN"/>
    <property type="match status" value="1"/>
</dbReference>
<feature type="compositionally biased region" description="Basic and acidic residues" evidence="1">
    <location>
        <begin position="565"/>
        <end position="574"/>
    </location>
</feature>
<dbReference type="Proteomes" id="UP000041254">
    <property type="component" value="Unassembled WGS sequence"/>
</dbReference>
<evidence type="ECO:0000313" key="3">
    <source>
        <dbReference type="EMBL" id="CEM16327.1"/>
    </source>
</evidence>
<dbReference type="GO" id="GO:0005829">
    <property type="term" value="C:cytosol"/>
    <property type="evidence" value="ECO:0007669"/>
    <property type="project" value="TreeGrafter"/>
</dbReference>
<feature type="compositionally biased region" description="Basic and acidic residues" evidence="1">
    <location>
        <begin position="281"/>
        <end position="292"/>
    </location>
</feature>